<dbReference type="Gene3D" id="3.30.465.10">
    <property type="match status" value="1"/>
</dbReference>
<feature type="domain" description="FAD-binding PCMH-type" evidence="8">
    <location>
        <begin position="51"/>
        <end position="231"/>
    </location>
</feature>
<dbReference type="InterPro" id="IPR016164">
    <property type="entry name" value="FAD-linked_Oxase-like_C"/>
</dbReference>
<dbReference type="Pfam" id="PF02913">
    <property type="entry name" value="FAD-oxidase_C"/>
    <property type="match status" value="1"/>
</dbReference>
<evidence type="ECO:0000313" key="9">
    <source>
        <dbReference type="EMBL" id="MBO3662994.1"/>
    </source>
</evidence>
<dbReference type="InterPro" id="IPR016169">
    <property type="entry name" value="FAD-bd_PCMH_sub2"/>
</dbReference>
<dbReference type="PROSITE" id="PS51387">
    <property type="entry name" value="FAD_PCMH"/>
    <property type="match status" value="1"/>
</dbReference>
<dbReference type="EMBL" id="JAGFOA010000002">
    <property type="protein sequence ID" value="MBO3662994.1"/>
    <property type="molecule type" value="Genomic_DNA"/>
</dbReference>
<dbReference type="SUPFAM" id="SSF56176">
    <property type="entry name" value="FAD-binding/transporter-associated domain-like"/>
    <property type="match status" value="1"/>
</dbReference>
<evidence type="ECO:0000256" key="5">
    <source>
        <dbReference type="PIRSR" id="PIRSR625650-2"/>
    </source>
</evidence>
<evidence type="ECO:0000313" key="10">
    <source>
        <dbReference type="Proteomes" id="UP000680132"/>
    </source>
</evidence>
<reference evidence="9" key="1">
    <citation type="submission" date="2021-03" db="EMBL/GenBank/DDBJ databases">
        <title>Microbacterium sp. nov., a novel actinobacterium isolated from cow dung.</title>
        <authorList>
            <person name="Zhang L."/>
        </authorList>
    </citation>
    <scope>NUCLEOTIDE SEQUENCE</scope>
    <source>
        <strain evidence="9">NEAU-LLB</strain>
    </source>
</reference>
<dbReference type="Proteomes" id="UP000680132">
    <property type="component" value="Unassembled WGS sequence"/>
</dbReference>
<dbReference type="AlphaFoldDB" id="A0A939QHX4"/>
<name>A0A939QHX4_9MICO</name>
<dbReference type="GO" id="GO:0008610">
    <property type="term" value="P:lipid biosynthetic process"/>
    <property type="evidence" value="ECO:0007669"/>
    <property type="project" value="InterPro"/>
</dbReference>
<feature type="site" description="Important for enzyme activity" evidence="7">
    <location>
        <position position="267"/>
    </location>
</feature>
<evidence type="ECO:0000256" key="7">
    <source>
        <dbReference type="PIRSR" id="PIRSR625650-4"/>
    </source>
</evidence>
<accession>A0A939QHX4</accession>
<dbReference type="GO" id="GO:0008609">
    <property type="term" value="F:alkylglycerone-phosphate synthase activity"/>
    <property type="evidence" value="ECO:0007669"/>
    <property type="project" value="InterPro"/>
</dbReference>
<gene>
    <name evidence="9" type="ORF">J5V96_05655</name>
</gene>
<evidence type="ECO:0000256" key="4">
    <source>
        <dbReference type="PIRSR" id="PIRSR625650-1"/>
    </source>
</evidence>
<evidence type="ECO:0000256" key="2">
    <source>
        <dbReference type="ARBA" id="ARBA00022630"/>
    </source>
</evidence>
<feature type="active site" description="Proton donor/acceptor" evidence="4">
    <location>
        <position position="402"/>
    </location>
</feature>
<keyword evidence="2" id="KW-0285">Flavoprotein</keyword>
<evidence type="ECO:0000259" key="8">
    <source>
        <dbReference type="PROSITE" id="PS51387"/>
    </source>
</evidence>
<dbReference type="InterPro" id="IPR004113">
    <property type="entry name" value="FAD-bd_oxidored_4_C"/>
</dbReference>
<feature type="binding site" evidence="6">
    <location>
        <begin position="215"/>
        <end position="221"/>
    </location>
    <ligand>
        <name>FAD</name>
        <dbReference type="ChEBI" id="CHEBI:57692"/>
    </ligand>
</feature>
<sequence>MVTSRSALSREEIVTRLQEILGADQVETEEQALREASVDRFKKYTSVHGIFDGPIPAAIAYARSTADVSAILAFAEENVVNVVPRTGRTGTEGGLETIVEDSIVLDGSRMDAILEIDPVDMMVTAQCGVPLQVLEDTLRAQGLTTGHSPQSKPLAQMGGLVATRSIGQFSTLYGGIEDMVVGLEAVLPGGEVVRVKNVPRRAAGPDIRHIVIGNEGALAVITEVTVKVFSYQPENNRFLGYLVDSLPAGVAGLREIIVTGYRPSVARAYSEEDAAQHFSHFADGKAVVVVVAEGPKGIADATAAGVEQIFAGIPHEKVDPALIEKWFDNLNWGQDKIDAEKREMLEKSHLGYTTEVSIDWSGVAELFESVMRRARTEFPRAADLTMLGAHSSHSYQTGTNLYFVYDYDITCEPREEITEYHEPLNAIVVEEALRLGGSMVHHHGVGKYRTAWTHEEHGSAYRLLRVLKDGLDPRGIMNLGTIYPREDVSSTRAATTATSA</sequence>
<dbReference type="InterPro" id="IPR006094">
    <property type="entry name" value="Oxid_FAD_bind_N"/>
</dbReference>
<dbReference type="PANTHER" id="PTHR46568">
    <property type="entry name" value="ALKYLDIHYDROXYACETONEPHOSPHATE SYNTHASE, PEROXISOMAL"/>
    <property type="match status" value="1"/>
</dbReference>
<dbReference type="PANTHER" id="PTHR46568:SF1">
    <property type="entry name" value="ALKYLDIHYDROXYACETONEPHOSPHATE SYNTHASE, PEROXISOMAL"/>
    <property type="match status" value="1"/>
</dbReference>
<protein>
    <submittedName>
        <fullName evidence="9">FAD-binding oxidoreductase</fullName>
    </submittedName>
</protein>
<comment type="caution">
    <text evidence="9">The sequence shown here is derived from an EMBL/GenBank/DDBJ whole genome shotgun (WGS) entry which is preliminary data.</text>
</comment>
<proteinExistence type="inferred from homology"/>
<dbReference type="SUPFAM" id="SSF55103">
    <property type="entry name" value="FAD-linked oxidases, C-terminal domain"/>
    <property type="match status" value="1"/>
</dbReference>
<dbReference type="GO" id="GO:0071949">
    <property type="term" value="F:FAD binding"/>
    <property type="evidence" value="ECO:0007669"/>
    <property type="project" value="InterPro"/>
</dbReference>
<evidence type="ECO:0000256" key="1">
    <source>
        <dbReference type="ARBA" id="ARBA00008000"/>
    </source>
</evidence>
<organism evidence="9 10">
    <name type="scientific">Microbacterium stercoris</name>
    <dbReference type="NCBI Taxonomy" id="2820289"/>
    <lineage>
        <taxon>Bacteria</taxon>
        <taxon>Bacillati</taxon>
        <taxon>Actinomycetota</taxon>
        <taxon>Actinomycetes</taxon>
        <taxon>Micrococcales</taxon>
        <taxon>Microbacteriaceae</taxon>
        <taxon>Microbacterium</taxon>
    </lineage>
</organism>
<evidence type="ECO:0000256" key="3">
    <source>
        <dbReference type="ARBA" id="ARBA00022827"/>
    </source>
</evidence>
<dbReference type="Pfam" id="PF01565">
    <property type="entry name" value="FAD_binding_4"/>
    <property type="match status" value="1"/>
</dbReference>
<comment type="similarity">
    <text evidence="1">Belongs to the FAD-binding oxidoreductase/transferase type 4 family.</text>
</comment>
<feature type="binding site" evidence="5">
    <location>
        <position position="342"/>
    </location>
    <ligand>
        <name>substrate</name>
    </ligand>
</feature>
<dbReference type="InterPro" id="IPR036318">
    <property type="entry name" value="FAD-bd_PCMH-like_sf"/>
</dbReference>
<dbReference type="InterPro" id="IPR025650">
    <property type="entry name" value="Alkyl-DHAP_Synthase"/>
</dbReference>
<keyword evidence="3 6" id="KW-0274">FAD</keyword>
<dbReference type="InterPro" id="IPR016166">
    <property type="entry name" value="FAD-bd_PCMH"/>
</dbReference>
<comment type="cofactor">
    <cofactor evidence="6">
        <name>FAD</name>
        <dbReference type="ChEBI" id="CHEBI:57692"/>
    </cofactor>
</comment>
<keyword evidence="10" id="KW-1185">Reference proteome</keyword>
<dbReference type="Gene3D" id="3.30.300.330">
    <property type="match status" value="1"/>
</dbReference>
<evidence type="ECO:0000256" key="6">
    <source>
        <dbReference type="PIRSR" id="PIRSR625650-3"/>
    </source>
</evidence>
<dbReference type="RefSeq" id="WP_208501563.1">
    <property type="nucleotide sequence ID" value="NZ_JAGFOA010000002.1"/>
</dbReference>